<evidence type="ECO:0000259" key="1">
    <source>
        <dbReference type="PROSITE" id="PS50181"/>
    </source>
</evidence>
<dbReference type="InterPro" id="IPR055357">
    <property type="entry name" value="LRR_At1g61320_AtMIF1"/>
</dbReference>
<organism evidence="2 3">
    <name type="scientific">Carex littledalei</name>
    <dbReference type="NCBI Taxonomy" id="544730"/>
    <lineage>
        <taxon>Eukaryota</taxon>
        <taxon>Viridiplantae</taxon>
        <taxon>Streptophyta</taxon>
        <taxon>Embryophyta</taxon>
        <taxon>Tracheophyta</taxon>
        <taxon>Spermatophyta</taxon>
        <taxon>Magnoliopsida</taxon>
        <taxon>Liliopsida</taxon>
        <taxon>Poales</taxon>
        <taxon>Cyperaceae</taxon>
        <taxon>Cyperoideae</taxon>
        <taxon>Cariceae</taxon>
        <taxon>Carex</taxon>
        <taxon>Carex subgen. Euthyceras</taxon>
    </lineage>
</organism>
<dbReference type="InterPro" id="IPR036047">
    <property type="entry name" value="F-box-like_dom_sf"/>
</dbReference>
<dbReference type="PANTHER" id="PTHR34223:SF51">
    <property type="entry name" value="OS06G0556300 PROTEIN"/>
    <property type="match status" value="1"/>
</dbReference>
<dbReference type="InterPro" id="IPR053781">
    <property type="entry name" value="F-box_AtFBL13-like"/>
</dbReference>
<dbReference type="SUPFAM" id="SSF81383">
    <property type="entry name" value="F-box domain"/>
    <property type="match status" value="1"/>
</dbReference>
<dbReference type="AlphaFoldDB" id="A0A833R3J3"/>
<evidence type="ECO:0000313" key="3">
    <source>
        <dbReference type="Proteomes" id="UP000623129"/>
    </source>
</evidence>
<dbReference type="Gene3D" id="3.80.10.10">
    <property type="entry name" value="Ribonuclease Inhibitor"/>
    <property type="match status" value="1"/>
</dbReference>
<accession>A0A833R3J3</accession>
<reference evidence="2" key="1">
    <citation type="submission" date="2020-01" db="EMBL/GenBank/DDBJ databases">
        <title>Genome sequence of Kobresia littledalei, the first chromosome-level genome in the family Cyperaceae.</title>
        <authorList>
            <person name="Qu G."/>
        </authorList>
    </citation>
    <scope>NUCLEOTIDE SEQUENCE</scope>
    <source>
        <strain evidence="2">C.B.Clarke</strain>
        <tissue evidence="2">Leaf</tissue>
    </source>
</reference>
<dbReference type="EMBL" id="SWLB01000015">
    <property type="protein sequence ID" value="KAF3328939.1"/>
    <property type="molecule type" value="Genomic_DNA"/>
</dbReference>
<sequence>MAHGSPDSAMETAEDQTDRLSELPEHVLLHMLSFLPTLVAASTSFLSRRFRHLWETTTTLDLDLSAFRHSTCSAFVDMVDRCLLDRDSLYNLLSLRIDLCDRNLFEGGILTFGYVNILLVRAAELGVRHLSFSHLTHQLDEFLPTILSIASLESLSLCHLSRRAVFPPSFAATGLKSLSLAFDFASFEPTGLNTLLSKLHALENLELQVPTSIDLRSETVKRLKLAIFASCREVGICMPKLEVLDFYEWRCRRTRFRGEIPFLKKADIYFMYPAEESAPAIWQMLKAVGNVEKLYIKIDENHLFNPFHTMVEPGVDPPEFPNLKHLDLEMCFHQSNTEDLTILLRNSPALESLNLVDKTEKERWESDWWCTLPPNAEGFHVGEAKTKLVKRLLREKPTRKRKLMNHFLGAVDSGSVKTRI</sequence>
<evidence type="ECO:0000313" key="2">
    <source>
        <dbReference type="EMBL" id="KAF3328939.1"/>
    </source>
</evidence>
<feature type="domain" description="F-box" evidence="1">
    <location>
        <begin position="17"/>
        <end position="64"/>
    </location>
</feature>
<dbReference type="InterPro" id="IPR053197">
    <property type="entry name" value="F-box_SCFL_complex_component"/>
</dbReference>
<dbReference type="Pfam" id="PF23622">
    <property type="entry name" value="LRR_At1g61320_AtMIF1"/>
    <property type="match status" value="1"/>
</dbReference>
<dbReference type="CDD" id="cd22160">
    <property type="entry name" value="F-box_AtFBL13-like"/>
    <property type="match status" value="1"/>
</dbReference>
<dbReference type="InterPro" id="IPR032675">
    <property type="entry name" value="LRR_dom_sf"/>
</dbReference>
<dbReference type="InterPro" id="IPR001810">
    <property type="entry name" value="F-box_dom"/>
</dbReference>
<dbReference type="SUPFAM" id="SSF52047">
    <property type="entry name" value="RNI-like"/>
    <property type="match status" value="1"/>
</dbReference>
<name>A0A833R3J3_9POAL</name>
<keyword evidence="3" id="KW-1185">Reference proteome</keyword>
<dbReference type="OrthoDB" id="1868670at2759"/>
<dbReference type="PROSITE" id="PS50181">
    <property type="entry name" value="FBOX"/>
    <property type="match status" value="1"/>
</dbReference>
<gene>
    <name evidence="2" type="ORF">FCM35_KLT06017</name>
</gene>
<dbReference type="PANTHER" id="PTHR34223">
    <property type="entry name" value="OS11G0201299 PROTEIN"/>
    <property type="match status" value="1"/>
</dbReference>
<dbReference type="Proteomes" id="UP000623129">
    <property type="component" value="Unassembled WGS sequence"/>
</dbReference>
<comment type="caution">
    <text evidence="2">The sequence shown here is derived from an EMBL/GenBank/DDBJ whole genome shotgun (WGS) entry which is preliminary data.</text>
</comment>
<protein>
    <submittedName>
        <fullName evidence="2">F-box/FBD/LRR-repeat protein</fullName>
    </submittedName>
</protein>
<proteinExistence type="predicted"/>